<dbReference type="Pfam" id="PF07734">
    <property type="entry name" value="FBA_1"/>
    <property type="match status" value="1"/>
</dbReference>
<organism evidence="2 3">
    <name type="scientific">Brassica oleracea var. oleracea</name>
    <dbReference type="NCBI Taxonomy" id="109376"/>
    <lineage>
        <taxon>Eukaryota</taxon>
        <taxon>Viridiplantae</taxon>
        <taxon>Streptophyta</taxon>
        <taxon>Embryophyta</taxon>
        <taxon>Tracheophyta</taxon>
        <taxon>Spermatophyta</taxon>
        <taxon>Magnoliopsida</taxon>
        <taxon>eudicotyledons</taxon>
        <taxon>Gunneridae</taxon>
        <taxon>Pentapetalae</taxon>
        <taxon>rosids</taxon>
        <taxon>malvids</taxon>
        <taxon>Brassicales</taxon>
        <taxon>Brassicaceae</taxon>
        <taxon>Brassiceae</taxon>
        <taxon>Brassica</taxon>
    </lineage>
</organism>
<dbReference type="HOGENOM" id="CLU_2174491_0_0_1"/>
<dbReference type="EnsemblPlants" id="Bo2g004000.1">
    <property type="protein sequence ID" value="Bo2g004000.1"/>
    <property type="gene ID" value="Bo2g004000"/>
</dbReference>
<dbReference type="InterPro" id="IPR006527">
    <property type="entry name" value="F-box-assoc_dom_typ1"/>
</dbReference>
<reference evidence="2" key="2">
    <citation type="submission" date="2015-03" db="UniProtKB">
        <authorList>
            <consortium name="EnsemblPlants"/>
        </authorList>
    </citation>
    <scope>IDENTIFICATION</scope>
</reference>
<name>A0A0D3AHL4_BRAOL</name>
<sequence length="110" mass="13091">MKRSIVLKIAARVRASPSCRRFMKLSIPNLPYLVQTQPYRQPRYFIDEKRDVKRLVLCCCDVDGRAWIYVVRESKLISKMRLDYVVDPWPLHCTCILSLVMVLECRREDE</sequence>
<keyword evidence="3" id="KW-1185">Reference proteome</keyword>
<proteinExistence type="predicted"/>
<reference evidence="2 3" key="1">
    <citation type="journal article" date="2014" name="Genome Biol.">
        <title>Transcriptome and methylome profiling reveals relics of genome dominance in the mesopolyploid Brassica oleracea.</title>
        <authorList>
            <person name="Parkin I.A."/>
            <person name="Koh C."/>
            <person name="Tang H."/>
            <person name="Robinson S.J."/>
            <person name="Kagale S."/>
            <person name="Clarke W.E."/>
            <person name="Town C.D."/>
            <person name="Nixon J."/>
            <person name="Krishnakumar V."/>
            <person name="Bidwell S.L."/>
            <person name="Denoeud F."/>
            <person name="Belcram H."/>
            <person name="Links M.G."/>
            <person name="Just J."/>
            <person name="Clarke C."/>
            <person name="Bender T."/>
            <person name="Huebert T."/>
            <person name="Mason A.S."/>
            <person name="Pires J.C."/>
            <person name="Barker G."/>
            <person name="Moore J."/>
            <person name="Walley P.G."/>
            <person name="Manoli S."/>
            <person name="Batley J."/>
            <person name="Edwards D."/>
            <person name="Nelson M.N."/>
            <person name="Wang X."/>
            <person name="Paterson A.H."/>
            <person name="King G."/>
            <person name="Bancroft I."/>
            <person name="Chalhoub B."/>
            <person name="Sharpe A.G."/>
        </authorList>
    </citation>
    <scope>NUCLEOTIDE SEQUENCE</scope>
    <source>
        <strain evidence="2 3">cv. TO1000</strain>
    </source>
</reference>
<evidence type="ECO:0000313" key="3">
    <source>
        <dbReference type="Proteomes" id="UP000032141"/>
    </source>
</evidence>
<accession>A0A0D3AHL4</accession>
<evidence type="ECO:0000313" key="2">
    <source>
        <dbReference type="EnsemblPlants" id="Bo2g004000.1"/>
    </source>
</evidence>
<dbReference type="Proteomes" id="UP000032141">
    <property type="component" value="Chromosome C2"/>
</dbReference>
<feature type="domain" description="F-box associated beta-propeller type 1" evidence="1">
    <location>
        <begin position="21"/>
        <end position="101"/>
    </location>
</feature>
<protein>
    <recommendedName>
        <fullName evidence="1">F-box associated beta-propeller type 1 domain-containing protein</fullName>
    </recommendedName>
</protein>
<evidence type="ECO:0000259" key="1">
    <source>
        <dbReference type="Pfam" id="PF07734"/>
    </source>
</evidence>
<dbReference type="Gramene" id="Bo2g004000.1">
    <property type="protein sequence ID" value="Bo2g004000.1"/>
    <property type="gene ID" value="Bo2g004000"/>
</dbReference>
<dbReference type="AlphaFoldDB" id="A0A0D3AHL4"/>